<gene>
    <name evidence="2" type="ORF">Pcinc_024142</name>
</gene>
<feature type="compositionally biased region" description="Acidic residues" evidence="1">
    <location>
        <begin position="241"/>
        <end position="258"/>
    </location>
</feature>
<protein>
    <submittedName>
        <fullName evidence="2">Uncharacterized protein</fullName>
    </submittedName>
</protein>
<evidence type="ECO:0000313" key="3">
    <source>
        <dbReference type="Proteomes" id="UP001286313"/>
    </source>
</evidence>
<feature type="region of interest" description="Disordered" evidence="1">
    <location>
        <begin position="233"/>
        <end position="258"/>
    </location>
</feature>
<dbReference type="AlphaFoldDB" id="A0AAE1FAH1"/>
<dbReference type="EMBL" id="JAWQEG010002628">
    <property type="protein sequence ID" value="KAK3870645.1"/>
    <property type="molecule type" value="Genomic_DNA"/>
</dbReference>
<organism evidence="2 3">
    <name type="scientific">Petrolisthes cinctipes</name>
    <name type="common">Flat porcelain crab</name>
    <dbReference type="NCBI Taxonomy" id="88211"/>
    <lineage>
        <taxon>Eukaryota</taxon>
        <taxon>Metazoa</taxon>
        <taxon>Ecdysozoa</taxon>
        <taxon>Arthropoda</taxon>
        <taxon>Crustacea</taxon>
        <taxon>Multicrustacea</taxon>
        <taxon>Malacostraca</taxon>
        <taxon>Eumalacostraca</taxon>
        <taxon>Eucarida</taxon>
        <taxon>Decapoda</taxon>
        <taxon>Pleocyemata</taxon>
        <taxon>Anomura</taxon>
        <taxon>Galatheoidea</taxon>
        <taxon>Porcellanidae</taxon>
        <taxon>Petrolisthes</taxon>
    </lineage>
</organism>
<comment type="caution">
    <text evidence="2">The sequence shown here is derived from an EMBL/GenBank/DDBJ whole genome shotgun (WGS) entry which is preliminary data.</text>
</comment>
<dbReference type="Proteomes" id="UP001286313">
    <property type="component" value="Unassembled WGS sequence"/>
</dbReference>
<sequence>MDPRPLGRPSVCGEGGMGEGCKVGGKLAITSGRAGVRKALQPNETHCISHGCDKEGRGDKVGACVGDCLSPPAMAVTLTKDSYLTLALTFTPTQTVSAQISVKVMRPREKQQRSGLLLRLSRQHHQHHHTPTLILHSPPSSPTNPHLLLSPTYKNQHAHPSYLNLHTHPTPPAVYEVVMGGVPVVEGGRVVGVLQDLYSAAFAPPASTTPAGRSTRPGFLEVIDLLKHIPGSFKVRGGQGQEEEEEEEQQQDQEEGKL</sequence>
<feature type="region of interest" description="Disordered" evidence="1">
    <location>
        <begin position="127"/>
        <end position="152"/>
    </location>
</feature>
<evidence type="ECO:0000313" key="2">
    <source>
        <dbReference type="EMBL" id="KAK3870645.1"/>
    </source>
</evidence>
<keyword evidence="3" id="KW-1185">Reference proteome</keyword>
<evidence type="ECO:0000256" key="1">
    <source>
        <dbReference type="SAM" id="MobiDB-lite"/>
    </source>
</evidence>
<reference evidence="2" key="1">
    <citation type="submission" date="2023-10" db="EMBL/GenBank/DDBJ databases">
        <title>Genome assemblies of two species of porcelain crab, Petrolisthes cinctipes and Petrolisthes manimaculis (Anomura: Porcellanidae).</title>
        <authorList>
            <person name="Angst P."/>
        </authorList>
    </citation>
    <scope>NUCLEOTIDE SEQUENCE</scope>
    <source>
        <strain evidence="2">PB745_01</strain>
        <tissue evidence="2">Gill</tissue>
    </source>
</reference>
<name>A0AAE1FAH1_PETCI</name>
<accession>A0AAE1FAH1</accession>
<proteinExistence type="predicted"/>